<dbReference type="GO" id="GO:0042626">
    <property type="term" value="F:ATPase-coupled transmembrane transporter activity"/>
    <property type="evidence" value="ECO:0007669"/>
    <property type="project" value="TreeGrafter"/>
</dbReference>
<keyword evidence="2" id="KW-0067">ATP-binding</keyword>
<dbReference type="Pfam" id="PF00005">
    <property type="entry name" value="ABC_tran"/>
    <property type="match status" value="1"/>
</dbReference>
<keyword evidence="5" id="KW-1185">Reference proteome</keyword>
<proteinExistence type="predicted"/>
<reference evidence="4" key="1">
    <citation type="submission" date="2023-06" db="EMBL/GenBank/DDBJ databases">
        <title>Genomic analysis of the entomopathogenic nematode Steinernema hermaphroditum.</title>
        <authorList>
            <person name="Schwarz E.M."/>
            <person name="Heppert J.K."/>
            <person name="Baniya A."/>
            <person name="Schwartz H.T."/>
            <person name="Tan C.-H."/>
            <person name="Antoshechkin I."/>
            <person name="Sternberg P.W."/>
            <person name="Goodrich-Blair H."/>
            <person name="Dillman A.R."/>
        </authorList>
    </citation>
    <scope>NUCLEOTIDE SEQUENCE</scope>
    <source>
        <strain evidence="4">PS9179</strain>
        <tissue evidence="4">Whole animal</tissue>
    </source>
</reference>
<dbReference type="InterPro" id="IPR003439">
    <property type="entry name" value="ABC_transporter-like_ATP-bd"/>
</dbReference>
<dbReference type="Gene3D" id="3.40.50.300">
    <property type="entry name" value="P-loop containing nucleotide triphosphate hydrolases"/>
    <property type="match status" value="1"/>
</dbReference>
<evidence type="ECO:0000259" key="3">
    <source>
        <dbReference type="Pfam" id="PF00005"/>
    </source>
</evidence>
<evidence type="ECO:0000256" key="2">
    <source>
        <dbReference type="ARBA" id="ARBA00022840"/>
    </source>
</evidence>
<sequence length="249" mass="27778">MVDSLQPVKKATVMLQGRNVTISSVILTIFVLRRALNDCGTEISTAILSNLEERVEGIEENADYVFATLLDPKFKADFIEEPQEVASRELLKTKTEEMLAVVLAETTIPIVVFYCIPSLQDRSPPAQDTYSGHLIAESGDKLSVGQRQRICLARAPLQRSRILVLDEAATLDVETDALLQQTIRDNFRHATVLTIAHRLNTVIDYDRILRRPRPRNPTSLSSGSLRHPKALLARPDSVFFSMAREAGLV</sequence>
<dbReference type="InterPro" id="IPR012337">
    <property type="entry name" value="RNaseH-like_sf"/>
</dbReference>
<dbReference type="AlphaFoldDB" id="A0AA39ILL1"/>
<evidence type="ECO:0000256" key="1">
    <source>
        <dbReference type="ARBA" id="ARBA00022741"/>
    </source>
</evidence>
<dbReference type="SUPFAM" id="SSF53098">
    <property type="entry name" value="Ribonuclease H-like"/>
    <property type="match status" value="1"/>
</dbReference>
<name>A0AA39ILL1_9BILA</name>
<dbReference type="EMBL" id="JAUCMV010000001">
    <property type="protein sequence ID" value="KAK0425338.1"/>
    <property type="molecule type" value="Genomic_DNA"/>
</dbReference>
<dbReference type="GO" id="GO:0016020">
    <property type="term" value="C:membrane"/>
    <property type="evidence" value="ECO:0007669"/>
    <property type="project" value="TreeGrafter"/>
</dbReference>
<protein>
    <recommendedName>
        <fullName evidence="3">ABC transporter domain-containing protein</fullName>
    </recommendedName>
</protein>
<evidence type="ECO:0000313" key="4">
    <source>
        <dbReference type="EMBL" id="KAK0425338.1"/>
    </source>
</evidence>
<keyword evidence="1" id="KW-0547">Nucleotide-binding</keyword>
<dbReference type="PANTHER" id="PTHR24223">
    <property type="entry name" value="ATP-BINDING CASSETTE SUB-FAMILY C"/>
    <property type="match status" value="1"/>
</dbReference>
<dbReference type="InterPro" id="IPR027417">
    <property type="entry name" value="P-loop_NTPase"/>
</dbReference>
<dbReference type="Proteomes" id="UP001175271">
    <property type="component" value="Unassembled WGS sequence"/>
</dbReference>
<evidence type="ECO:0000313" key="5">
    <source>
        <dbReference type="Proteomes" id="UP001175271"/>
    </source>
</evidence>
<gene>
    <name evidence="4" type="ORF">QR680_009149</name>
</gene>
<feature type="domain" description="ABC transporter" evidence="3">
    <location>
        <begin position="134"/>
        <end position="169"/>
    </location>
</feature>
<dbReference type="GO" id="GO:0016887">
    <property type="term" value="F:ATP hydrolysis activity"/>
    <property type="evidence" value="ECO:0007669"/>
    <property type="project" value="InterPro"/>
</dbReference>
<organism evidence="4 5">
    <name type="scientific">Steinernema hermaphroditum</name>
    <dbReference type="NCBI Taxonomy" id="289476"/>
    <lineage>
        <taxon>Eukaryota</taxon>
        <taxon>Metazoa</taxon>
        <taxon>Ecdysozoa</taxon>
        <taxon>Nematoda</taxon>
        <taxon>Chromadorea</taxon>
        <taxon>Rhabditida</taxon>
        <taxon>Tylenchina</taxon>
        <taxon>Panagrolaimomorpha</taxon>
        <taxon>Strongyloidoidea</taxon>
        <taxon>Steinernematidae</taxon>
        <taxon>Steinernema</taxon>
    </lineage>
</organism>
<dbReference type="InterPro" id="IPR050173">
    <property type="entry name" value="ABC_transporter_C-like"/>
</dbReference>
<dbReference type="GO" id="GO:0005524">
    <property type="term" value="F:ATP binding"/>
    <property type="evidence" value="ECO:0007669"/>
    <property type="project" value="UniProtKB-KW"/>
</dbReference>
<accession>A0AA39ILL1</accession>
<comment type="caution">
    <text evidence="4">The sequence shown here is derived from an EMBL/GenBank/DDBJ whole genome shotgun (WGS) entry which is preliminary data.</text>
</comment>
<dbReference type="SUPFAM" id="SSF52540">
    <property type="entry name" value="P-loop containing nucleoside triphosphate hydrolases"/>
    <property type="match status" value="1"/>
</dbReference>